<dbReference type="InterPro" id="IPR036390">
    <property type="entry name" value="WH_DNA-bd_sf"/>
</dbReference>
<name>A0ABQ1FWG1_9BACL</name>
<keyword evidence="2" id="KW-1185">Reference proteome</keyword>
<evidence type="ECO:0000313" key="1">
    <source>
        <dbReference type="EMBL" id="GGA32619.1"/>
    </source>
</evidence>
<gene>
    <name evidence="1" type="ORF">GCM10010917_17160</name>
</gene>
<dbReference type="EMBL" id="BMHF01000004">
    <property type="protein sequence ID" value="GGA32619.1"/>
    <property type="molecule type" value="Genomic_DNA"/>
</dbReference>
<dbReference type="Proteomes" id="UP000609323">
    <property type="component" value="Unassembled WGS sequence"/>
</dbReference>
<organism evidence="1 2">
    <name type="scientific">Paenibacillus physcomitrellae</name>
    <dbReference type="NCBI Taxonomy" id="1619311"/>
    <lineage>
        <taxon>Bacteria</taxon>
        <taxon>Bacillati</taxon>
        <taxon>Bacillota</taxon>
        <taxon>Bacilli</taxon>
        <taxon>Bacillales</taxon>
        <taxon>Paenibacillaceae</taxon>
        <taxon>Paenibacillus</taxon>
    </lineage>
</organism>
<dbReference type="RefSeq" id="WP_094095242.1">
    <property type="nucleotide sequence ID" value="NZ_BMHF01000004.1"/>
</dbReference>
<reference evidence="2" key="1">
    <citation type="journal article" date="2019" name="Int. J. Syst. Evol. Microbiol.">
        <title>The Global Catalogue of Microorganisms (GCM) 10K type strain sequencing project: providing services to taxonomists for standard genome sequencing and annotation.</title>
        <authorList>
            <consortium name="The Broad Institute Genomics Platform"/>
            <consortium name="The Broad Institute Genome Sequencing Center for Infectious Disease"/>
            <person name="Wu L."/>
            <person name="Ma J."/>
        </authorList>
    </citation>
    <scope>NUCLEOTIDE SEQUENCE [LARGE SCALE GENOMIC DNA]</scope>
    <source>
        <strain evidence="2">CGMCC 1.15044</strain>
    </source>
</reference>
<sequence length="103" mass="11901">MRADIQNLFIRIHMLHDAKQEDLKVGDTLLELERRGYRIGEREVKLELEKLVEDNFLTPHDEIYSITGAGLEELKEIQTVLAELCRAVLDDQEMQKPVVKGAK</sequence>
<evidence type="ECO:0000313" key="2">
    <source>
        <dbReference type="Proteomes" id="UP000609323"/>
    </source>
</evidence>
<protein>
    <submittedName>
        <fullName evidence="1">Uncharacterized protein</fullName>
    </submittedName>
</protein>
<dbReference type="SUPFAM" id="SSF46785">
    <property type="entry name" value="Winged helix' DNA-binding domain"/>
    <property type="match status" value="1"/>
</dbReference>
<proteinExistence type="predicted"/>
<accession>A0ABQ1FWG1</accession>
<comment type="caution">
    <text evidence="1">The sequence shown here is derived from an EMBL/GenBank/DDBJ whole genome shotgun (WGS) entry which is preliminary data.</text>
</comment>